<dbReference type="EMBL" id="DVFO01000002">
    <property type="protein sequence ID" value="HIQ60048.1"/>
    <property type="molecule type" value="Genomic_DNA"/>
</dbReference>
<evidence type="ECO:0000256" key="17">
    <source>
        <dbReference type="SAM" id="SignalP"/>
    </source>
</evidence>
<dbReference type="GO" id="GO:0008360">
    <property type="term" value="P:regulation of cell shape"/>
    <property type="evidence" value="ECO:0007669"/>
    <property type="project" value="UniProtKB-KW"/>
</dbReference>
<dbReference type="Proteomes" id="UP000886879">
    <property type="component" value="Unassembled WGS sequence"/>
</dbReference>
<dbReference type="GO" id="GO:0009002">
    <property type="term" value="F:serine-type D-Ala-D-Ala carboxypeptidase activity"/>
    <property type="evidence" value="ECO:0007669"/>
    <property type="project" value="UniProtKB-EC"/>
</dbReference>
<feature type="active site" evidence="13">
    <location>
        <position position="125"/>
    </location>
</feature>
<evidence type="ECO:0000256" key="4">
    <source>
        <dbReference type="ARBA" id="ARBA00012448"/>
    </source>
</evidence>
<evidence type="ECO:0000256" key="16">
    <source>
        <dbReference type="SAM" id="Phobius"/>
    </source>
</evidence>
<keyword evidence="8" id="KW-0378">Hydrolase</keyword>
<reference evidence="19" key="2">
    <citation type="journal article" date="2021" name="PeerJ">
        <title>Extensive microbial diversity within the chicken gut microbiome revealed by metagenomics and culture.</title>
        <authorList>
            <person name="Gilroy R."/>
            <person name="Ravi A."/>
            <person name="Getino M."/>
            <person name="Pursley I."/>
            <person name="Horton D.L."/>
            <person name="Alikhan N.F."/>
            <person name="Baker D."/>
            <person name="Gharbi K."/>
            <person name="Hall N."/>
            <person name="Watson M."/>
            <person name="Adriaenssens E.M."/>
            <person name="Foster-Nyarko E."/>
            <person name="Jarju S."/>
            <person name="Secka A."/>
            <person name="Antonio M."/>
            <person name="Oren A."/>
            <person name="Chaudhuri R.R."/>
            <person name="La Ragione R."/>
            <person name="Hildebrand F."/>
            <person name="Pallen M.J."/>
        </authorList>
    </citation>
    <scope>NUCLEOTIDE SEQUENCE</scope>
    <source>
        <strain evidence="19">ChiGjej2B2-12916</strain>
    </source>
</reference>
<evidence type="ECO:0000256" key="1">
    <source>
        <dbReference type="ARBA" id="ARBA00003217"/>
    </source>
</evidence>
<name>A0A9D1CGB0_9FIRM</name>
<comment type="caution">
    <text evidence="19">The sequence shown here is derived from an EMBL/GenBank/DDBJ whole genome shotgun (WGS) entry which is preliminary data.</text>
</comment>
<feature type="chain" id="PRO_5039614079" description="serine-type D-Ala-D-Ala carboxypeptidase" evidence="17">
    <location>
        <begin position="29"/>
        <end position="459"/>
    </location>
</feature>
<evidence type="ECO:0000256" key="12">
    <source>
        <dbReference type="ARBA" id="ARBA00034000"/>
    </source>
</evidence>
<dbReference type="InterPro" id="IPR012907">
    <property type="entry name" value="Peptidase_S11_C"/>
</dbReference>
<dbReference type="EC" id="3.4.16.4" evidence="4"/>
<protein>
    <recommendedName>
        <fullName evidence="4">serine-type D-Ala-D-Ala carboxypeptidase</fullName>
        <ecNumber evidence="4">3.4.16.4</ecNumber>
    </recommendedName>
</protein>
<dbReference type="PANTHER" id="PTHR21581">
    <property type="entry name" value="D-ALANYL-D-ALANINE CARBOXYPEPTIDASE"/>
    <property type="match status" value="1"/>
</dbReference>
<evidence type="ECO:0000313" key="20">
    <source>
        <dbReference type="Proteomes" id="UP000886879"/>
    </source>
</evidence>
<dbReference type="Pfam" id="PF00768">
    <property type="entry name" value="Peptidase_S11"/>
    <property type="match status" value="1"/>
</dbReference>
<evidence type="ECO:0000256" key="9">
    <source>
        <dbReference type="ARBA" id="ARBA00022960"/>
    </source>
</evidence>
<dbReference type="Gene3D" id="3.40.710.10">
    <property type="entry name" value="DD-peptidase/beta-lactamase superfamily"/>
    <property type="match status" value="1"/>
</dbReference>
<dbReference type="GO" id="GO:0006508">
    <property type="term" value="P:proteolysis"/>
    <property type="evidence" value="ECO:0007669"/>
    <property type="project" value="UniProtKB-KW"/>
</dbReference>
<keyword evidence="9" id="KW-0133">Cell shape</keyword>
<dbReference type="SUPFAM" id="SSF69189">
    <property type="entry name" value="Penicillin-binding protein associated domain"/>
    <property type="match status" value="1"/>
</dbReference>
<dbReference type="InterPro" id="IPR015956">
    <property type="entry name" value="Peniciliin-bd_prot_C_sf"/>
</dbReference>
<evidence type="ECO:0000256" key="6">
    <source>
        <dbReference type="ARBA" id="ARBA00022670"/>
    </source>
</evidence>
<organism evidence="19 20">
    <name type="scientific">Candidatus Enterenecus faecium</name>
    <dbReference type="NCBI Taxonomy" id="2840780"/>
    <lineage>
        <taxon>Bacteria</taxon>
        <taxon>Bacillati</taxon>
        <taxon>Bacillota</taxon>
        <taxon>Clostridia</taxon>
        <taxon>Eubacteriales</taxon>
        <taxon>Candidatus Enterenecus</taxon>
    </lineage>
</organism>
<dbReference type="AlphaFoldDB" id="A0A9D1CGB0"/>
<dbReference type="GO" id="GO:0009252">
    <property type="term" value="P:peptidoglycan biosynthetic process"/>
    <property type="evidence" value="ECO:0007669"/>
    <property type="project" value="UniProtKB-KW"/>
</dbReference>
<feature type="binding site" evidence="14">
    <location>
        <position position="240"/>
    </location>
    <ligand>
        <name>substrate</name>
    </ligand>
</feature>
<keyword evidence="11" id="KW-0961">Cell wall biogenesis/degradation</keyword>
<comment type="function">
    <text evidence="1">Removes C-terminal D-alanyl residues from sugar-peptide cell wall precursors.</text>
</comment>
<keyword evidence="7 17" id="KW-0732">Signal</keyword>
<gene>
    <name evidence="19" type="ORF">IAD31_00380</name>
</gene>
<dbReference type="PRINTS" id="PR00725">
    <property type="entry name" value="DADACBPTASE1"/>
</dbReference>
<evidence type="ECO:0000256" key="8">
    <source>
        <dbReference type="ARBA" id="ARBA00022801"/>
    </source>
</evidence>
<feature type="active site" description="Acyl-ester intermediate" evidence="13">
    <location>
        <position position="63"/>
    </location>
</feature>
<dbReference type="Pfam" id="PF07943">
    <property type="entry name" value="PBP5_C"/>
    <property type="match status" value="1"/>
</dbReference>
<evidence type="ECO:0000259" key="18">
    <source>
        <dbReference type="SMART" id="SM00936"/>
    </source>
</evidence>
<keyword evidence="16" id="KW-1133">Transmembrane helix</keyword>
<feature type="domain" description="Peptidase S11 D-Ala-D-Ala carboxypeptidase A C-terminal" evidence="18">
    <location>
        <begin position="299"/>
        <end position="392"/>
    </location>
</feature>
<feature type="signal peptide" evidence="17">
    <location>
        <begin position="1"/>
        <end position="28"/>
    </location>
</feature>
<feature type="transmembrane region" description="Helical" evidence="16">
    <location>
        <begin position="406"/>
        <end position="432"/>
    </location>
</feature>
<evidence type="ECO:0000256" key="5">
    <source>
        <dbReference type="ARBA" id="ARBA00022645"/>
    </source>
</evidence>
<evidence type="ECO:0000256" key="7">
    <source>
        <dbReference type="ARBA" id="ARBA00022729"/>
    </source>
</evidence>
<sequence>MKKYIRRAAALATALVLTLSLCLPAAFALDDPQPHCTAAIVVDGDNNEVLYDYNAYEKRYPASVTKIMTTLVVLRAIDAGELTLETQVTASKEAVTLPEGSSTAGIVEGEVLTIEQLLYCDLVPSGNEACNILAEALCGSEEAFVERMNETAEDLGMTGTHFANPHGLHDPDHYTTAYDIYLMASAAMEYEIFREIVSTPTYTLEPTNMVSEPRILHSTNALISNWYVSGVTYSKAIGIKTGYTEEAGRCLASAATDEQGRTFYCVVLGSEYAQDESGNWHFYSFSESSRLLEWAFDNFTRTTLLSETSENVIREVPVTLSGDTGHVLVQPVGSIEATVPEYDPAKAELKMDLPESLEAPIQKGQVVGSVSLVYNGINYGSLDMVATDDVARSDFQYTMKVISDTWALWWVKLLVILAVVLILALVVYLIFIRPMRRGGRRRYGYTGPRRGGGYKGRRR</sequence>
<keyword evidence="16" id="KW-0812">Transmembrane</keyword>
<dbReference type="SUPFAM" id="SSF56601">
    <property type="entry name" value="beta-lactamase/transpeptidase-like"/>
    <property type="match status" value="1"/>
</dbReference>
<dbReference type="InterPro" id="IPR001967">
    <property type="entry name" value="Peptidase_S11_N"/>
</dbReference>
<evidence type="ECO:0000256" key="14">
    <source>
        <dbReference type="PIRSR" id="PIRSR618044-2"/>
    </source>
</evidence>
<evidence type="ECO:0000256" key="3">
    <source>
        <dbReference type="ARBA" id="ARBA00007164"/>
    </source>
</evidence>
<dbReference type="InterPro" id="IPR037167">
    <property type="entry name" value="Peptidase_S11_C_sf"/>
</dbReference>
<evidence type="ECO:0000313" key="19">
    <source>
        <dbReference type="EMBL" id="HIQ60048.1"/>
    </source>
</evidence>
<proteinExistence type="inferred from homology"/>
<evidence type="ECO:0000256" key="2">
    <source>
        <dbReference type="ARBA" id="ARBA00004752"/>
    </source>
</evidence>
<comment type="similarity">
    <text evidence="3 15">Belongs to the peptidase S11 family.</text>
</comment>
<keyword evidence="5 19" id="KW-0121">Carboxypeptidase</keyword>
<dbReference type="InterPro" id="IPR012338">
    <property type="entry name" value="Beta-lactam/transpept-like"/>
</dbReference>
<evidence type="ECO:0000256" key="11">
    <source>
        <dbReference type="ARBA" id="ARBA00023316"/>
    </source>
</evidence>
<comment type="catalytic activity">
    <reaction evidence="12">
        <text>Preferential cleavage: (Ac)2-L-Lys-D-Ala-|-D-Ala. Also transpeptidation of peptidyl-alanyl moieties that are N-acyl substituents of D-alanine.</text>
        <dbReference type="EC" id="3.4.16.4"/>
    </reaction>
</comment>
<reference evidence="19" key="1">
    <citation type="submission" date="2020-10" db="EMBL/GenBank/DDBJ databases">
        <authorList>
            <person name="Gilroy R."/>
        </authorList>
    </citation>
    <scope>NUCLEOTIDE SEQUENCE</scope>
    <source>
        <strain evidence="19">ChiGjej2B2-12916</strain>
    </source>
</reference>
<evidence type="ECO:0000256" key="15">
    <source>
        <dbReference type="RuleBase" id="RU004016"/>
    </source>
</evidence>
<accession>A0A9D1CGB0</accession>
<dbReference type="PANTHER" id="PTHR21581:SF6">
    <property type="entry name" value="TRAFFICKING PROTEIN PARTICLE COMPLEX SUBUNIT 12"/>
    <property type="match status" value="1"/>
</dbReference>
<dbReference type="InterPro" id="IPR018044">
    <property type="entry name" value="Peptidase_S11"/>
</dbReference>
<dbReference type="Gene3D" id="2.60.410.10">
    <property type="entry name" value="D-Ala-D-Ala carboxypeptidase, C-terminal domain"/>
    <property type="match status" value="1"/>
</dbReference>
<keyword evidence="6" id="KW-0645">Protease</keyword>
<evidence type="ECO:0000256" key="13">
    <source>
        <dbReference type="PIRSR" id="PIRSR618044-1"/>
    </source>
</evidence>
<comment type="pathway">
    <text evidence="2">Cell wall biogenesis; peptidoglycan biosynthesis.</text>
</comment>
<dbReference type="SMART" id="SM00936">
    <property type="entry name" value="PBP5_C"/>
    <property type="match status" value="1"/>
</dbReference>
<keyword evidence="10" id="KW-0573">Peptidoglycan synthesis</keyword>
<feature type="active site" description="Proton acceptor" evidence="13">
    <location>
        <position position="66"/>
    </location>
</feature>
<evidence type="ECO:0000256" key="10">
    <source>
        <dbReference type="ARBA" id="ARBA00022984"/>
    </source>
</evidence>
<dbReference type="GO" id="GO:0071555">
    <property type="term" value="P:cell wall organization"/>
    <property type="evidence" value="ECO:0007669"/>
    <property type="project" value="UniProtKB-KW"/>
</dbReference>
<keyword evidence="16" id="KW-0472">Membrane</keyword>